<accession>A0A9D4HW20</accession>
<dbReference type="EMBL" id="JAIWYP010000011">
    <property type="protein sequence ID" value="KAH3734934.1"/>
    <property type="molecule type" value="Genomic_DNA"/>
</dbReference>
<organism evidence="1 2">
    <name type="scientific">Dreissena polymorpha</name>
    <name type="common">Zebra mussel</name>
    <name type="synonym">Mytilus polymorpha</name>
    <dbReference type="NCBI Taxonomy" id="45954"/>
    <lineage>
        <taxon>Eukaryota</taxon>
        <taxon>Metazoa</taxon>
        <taxon>Spiralia</taxon>
        <taxon>Lophotrochozoa</taxon>
        <taxon>Mollusca</taxon>
        <taxon>Bivalvia</taxon>
        <taxon>Autobranchia</taxon>
        <taxon>Heteroconchia</taxon>
        <taxon>Euheterodonta</taxon>
        <taxon>Imparidentia</taxon>
        <taxon>Neoheterodontei</taxon>
        <taxon>Myida</taxon>
        <taxon>Dreissenoidea</taxon>
        <taxon>Dreissenidae</taxon>
        <taxon>Dreissena</taxon>
    </lineage>
</organism>
<keyword evidence="2" id="KW-1185">Reference proteome</keyword>
<proteinExistence type="predicted"/>
<reference evidence="1" key="1">
    <citation type="journal article" date="2019" name="bioRxiv">
        <title>The Genome of the Zebra Mussel, Dreissena polymorpha: A Resource for Invasive Species Research.</title>
        <authorList>
            <person name="McCartney M.A."/>
            <person name="Auch B."/>
            <person name="Kono T."/>
            <person name="Mallez S."/>
            <person name="Zhang Y."/>
            <person name="Obille A."/>
            <person name="Becker A."/>
            <person name="Abrahante J.E."/>
            <person name="Garbe J."/>
            <person name="Badalamenti J.P."/>
            <person name="Herman A."/>
            <person name="Mangelson H."/>
            <person name="Liachko I."/>
            <person name="Sullivan S."/>
            <person name="Sone E.D."/>
            <person name="Koren S."/>
            <person name="Silverstein K.A.T."/>
            <person name="Beckman K.B."/>
            <person name="Gohl D.M."/>
        </authorList>
    </citation>
    <scope>NUCLEOTIDE SEQUENCE</scope>
    <source>
        <strain evidence="1">Duluth1</strain>
        <tissue evidence="1">Whole animal</tissue>
    </source>
</reference>
<gene>
    <name evidence="1" type="ORF">DPMN_041394</name>
</gene>
<evidence type="ECO:0000313" key="2">
    <source>
        <dbReference type="Proteomes" id="UP000828390"/>
    </source>
</evidence>
<evidence type="ECO:0000313" key="1">
    <source>
        <dbReference type="EMBL" id="KAH3734934.1"/>
    </source>
</evidence>
<comment type="caution">
    <text evidence="1">The sequence shown here is derived from an EMBL/GenBank/DDBJ whole genome shotgun (WGS) entry which is preliminary data.</text>
</comment>
<dbReference type="Proteomes" id="UP000828390">
    <property type="component" value="Unassembled WGS sequence"/>
</dbReference>
<reference evidence="1" key="2">
    <citation type="submission" date="2020-11" db="EMBL/GenBank/DDBJ databases">
        <authorList>
            <person name="McCartney M.A."/>
            <person name="Auch B."/>
            <person name="Kono T."/>
            <person name="Mallez S."/>
            <person name="Becker A."/>
            <person name="Gohl D.M."/>
            <person name="Silverstein K.A.T."/>
            <person name="Koren S."/>
            <person name="Bechman K.B."/>
            <person name="Herman A."/>
            <person name="Abrahante J.E."/>
            <person name="Garbe J."/>
        </authorList>
    </citation>
    <scope>NUCLEOTIDE SEQUENCE</scope>
    <source>
        <strain evidence="1">Duluth1</strain>
        <tissue evidence="1">Whole animal</tissue>
    </source>
</reference>
<protein>
    <submittedName>
        <fullName evidence="1">Uncharacterized protein</fullName>
    </submittedName>
</protein>
<dbReference type="AlphaFoldDB" id="A0A9D4HW20"/>
<sequence>MTAMTYDTDTTKKITTTYDTVKIETMTTTYDTDMTEKTTYDTGNSETMTTTNDTEKTTTIYDTYRTKTYDTDNTKLTGEESPVEAGIRLESVICKECFNINFSICFV</sequence>
<name>A0A9D4HW20_DREPO</name>